<dbReference type="Gene3D" id="2.60.120.590">
    <property type="entry name" value="Alpha-ketoglutarate-dependent dioxygenase AlkB-like"/>
    <property type="match status" value="1"/>
</dbReference>
<dbReference type="InterPro" id="IPR027450">
    <property type="entry name" value="AlkB-like"/>
</dbReference>
<evidence type="ECO:0000313" key="3">
    <source>
        <dbReference type="Proteomes" id="UP000053593"/>
    </source>
</evidence>
<dbReference type="GO" id="GO:0006631">
    <property type="term" value="P:fatty acid metabolic process"/>
    <property type="evidence" value="ECO:0007669"/>
    <property type="project" value="TreeGrafter"/>
</dbReference>
<feature type="non-terminal residue" evidence="2">
    <location>
        <position position="1"/>
    </location>
</feature>
<dbReference type="PANTHER" id="PTHR21052">
    <property type="entry name" value="SPERMATOGENESIS ASSOCIATED 11-RELATED"/>
    <property type="match status" value="1"/>
</dbReference>
<dbReference type="InterPro" id="IPR032870">
    <property type="entry name" value="ALKBH7-like"/>
</dbReference>
<dbReference type="PANTHER" id="PTHR21052:SF0">
    <property type="entry name" value="ALPHA-KETOGLUTARATE-DEPENDENT DIOXYGENASE ALKB HOMOLOG 7, MITOCHONDRIAL"/>
    <property type="match status" value="1"/>
</dbReference>
<dbReference type="AlphaFoldDB" id="A0A0D0BHX8"/>
<dbReference type="OrthoDB" id="28127at2759"/>
<feature type="non-terminal residue" evidence="2">
    <location>
        <position position="195"/>
    </location>
</feature>
<keyword evidence="3" id="KW-1185">Reference proteome</keyword>
<dbReference type="Pfam" id="PF13532">
    <property type="entry name" value="2OG-FeII_Oxy_2"/>
    <property type="match status" value="1"/>
</dbReference>
<evidence type="ECO:0000259" key="1">
    <source>
        <dbReference type="Pfam" id="PF13532"/>
    </source>
</evidence>
<dbReference type="GO" id="GO:0016706">
    <property type="term" value="F:2-oxoglutarate-dependent dioxygenase activity"/>
    <property type="evidence" value="ECO:0007669"/>
    <property type="project" value="TreeGrafter"/>
</dbReference>
<dbReference type="InterPro" id="IPR037151">
    <property type="entry name" value="AlkB-like_sf"/>
</dbReference>
<organism evidence="2 3">
    <name type="scientific">Collybiopsis luxurians FD-317 M1</name>
    <dbReference type="NCBI Taxonomy" id="944289"/>
    <lineage>
        <taxon>Eukaryota</taxon>
        <taxon>Fungi</taxon>
        <taxon>Dikarya</taxon>
        <taxon>Basidiomycota</taxon>
        <taxon>Agaricomycotina</taxon>
        <taxon>Agaricomycetes</taxon>
        <taxon>Agaricomycetidae</taxon>
        <taxon>Agaricales</taxon>
        <taxon>Marasmiineae</taxon>
        <taxon>Omphalotaceae</taxon>
        <taxon>Collybiopsis</taxon>
        <taxon>Collybiopsis luxurians</taxon>
    </lineage>
</organism>
<dbReference type="GO" id="GO:0006974">
    <property type="term" value="P:DNA damage response"/>
    <property type="evidence" value="ECO:0007669"/>
    <property type="project" value="InterPro"/>
</dbReference>
<proteinExistence type="predicted"/>
<reference evidence="2 3" key="1">
    <citation type="submission" date="2014-04" db="EMBL/GenBank/DDBJ databases">
        <title>Evolutionary Origins and Diversification of the Mycorrhizal Mutualists.</title>
        <authorList>
            <consortium name="DOE Joint Genome Institute"/>
            <consortium name="Mycorrhizal Genomics Consortium"/>
            <person name="Kohler A."/>
            <person name="Kuo A."/>
            <person name="Nagy L.G."/>
            <person name="Floudas D."/>
            <person name="Copeland A."/>
            <person name="Barry K.W."/>
            <person name="Cichocki N."/>
            <person name="Veneault-Fourrey C."/>
            <person name="LaButti K."/>
            <person name="Lindquist E.A."/>
            <person name="Lipzen A."/>
            <person name="Lundell T."/>
            <person name="Morin E."/>
            <person name="Murat C."/>
            <person name="Riley R."/>
            <person name="Ohm R."/>
            <person name="Sun H."/>
            <person name="Tunlid A."/>
            <person name="Henrissat B."/>
            <person name="Grigoriev I.V."/>
            <person name="Hibbett D.S."/>
            <person name="Martin F."/>
        </authorList>
    </citation>
    <scope>NUCLEOTIDE SEQUENCE [LARGE SCALE GENOMIC DNA]</scope>
    <source>
        <strain evidence="2 3">FD-317 M1</strain>
    </source>
</reference>
<dbReference type="Proteomes" id="UP000053593">
    <property type="component" value="Unassembled WGS sequence"/>
</dbReference>
<accession>A0A0D0BHX8</accession>
<dbReference type="EMBL" id="KN834763">
    <property type="protein sequence ID" value="KIK63600.1"/>
    <property type="molecule type" value="Genomic_DNA"/>
</dbReference>
<evidence type="ECO:0000313" key="2">
    <source>
        <dbReference type="EMBL" id="KIK63600.1"/>
    </source>
</evidence>
<dbReference type="HOGENOM" id="CLU_080229_0_0_1"/>
<dbReference type="GO" id="GO:0005759">
    <property type="term" value="C:mitochondrial matrix"/>
    <property type="evidence" value="ECO:0007669"/>
    <property type="project" value="TreeGrafter"/>
</dbReference>
<name>A0A0D0BHX8_9AGAR</name>
<protein>
    <recommendedName>
        <fullName evidence="1">Alpha-ketoglutarate-dependent dioxygenase AlkB-like domain-containing protein</fullName>
    </recommendedName>
</protein>
<dbReference type="SUPFAM" id="SSF51197">
    <property type="entry name" value="Clavaminate synthase-like"/>
    <property type="match status" value="1"/>
</dbReference>
<sequence>PSEFNFIPDFFSVTEQRVLLEAALMKLDTTGSRRFQRKRRVLLESSKLNRSTFLPDEYYEFSEGHYDGVIHNYREMLLDSWPLTELPALSPVLNRLYSLLPSRNIQTHLLHLASDGEILPHVDNVDASGKWILGVSLGSERTLRLESCEDPEERAVEIILPPGSVYLQSDAVRFKYKHSILKKTASGQRMSVMIR</sequence>
<feature type="domain" description="Alpha-ketoglutarate-dependent dioxygenase AlkB-like" evidence="1">
    <location>
        <begin position="6"/>
        <end position="185"/>
    </location>
</feature>
<gene>
    <name evidence="2" type="ORF">GYMLUDRAFT_146163</name>
</gene>